<comment type="caution">
    <text evidence="1">The sequence shown here is derived from an EMBL/GenBank/DDBJ whole genome shotgun (WGS) entry which is preliminary data.</text>
</comment>
<name>A0AAD9S117_PHOAM</name>
<evidence type="ECO:0008006" key="3">
    <source>
        <dbReference type="Google" id="ProtNLM"/>
    </source>
</evidence>
<evidence type="ECO:0000313" key="1">
    <source>
        <dbReference type="EMBL" id="KAK2596313.1"/>
    </source>
</evidence>
<dbReference type="EMBL" id="JAUJFL010000011">
    <property type="protein sequence ID" value="KAK2596313.1"/>
    <property type="molecule type" value="Genomic_DNA"/>
</dbReference>
<evidence type="ECO:0000313" key="2">
    <source>
        <dbReference type="Proteomes" id="UP001265746"/>
    </source>
</evidence>
<accession>A0AAD9S117</accession>
<reference evidence="1" key="1">
    <citation type="submission" date="2023-06" db="EMBL/GenBank/DDBJ databases">
        <authorList>
            <person name="Noh H."/>
        </authorList>
    </citation>
    <scope>NUCLEOTIDE SEQUENCE</scope>
    <source>
        <strain evidence="1">DUCC20226</strain>
    </source>
</reference>
<sequence>MSECRSFPTSGLSVSPVLTTVELLEPILLCLEMRCLLTSALRVCRQWRDVIQGSVLLQRALFFECGEEPSESHEVTFNPLLVELFPILFDFAGTPSPRGFNDLAIEALPIGQSRVAFYRRDASWRRMHLRQPPVNHVGLWTLDKIRLRNEKMKLIKYDGGLRMEGFYFLILKHVYWWDLFVKWGETQGQQLRLFQWVRMHMAGPAEEMVRTADVTIGGLADDYCVEEGGARTSVDGSGLLKMEMGRALANNDRVDEESVRKSVASNGLVKMGIFWFKVMEPDDGEVIWQKWDGPCRCRRH</sequence>
<organism evidence="1 2">
    <name type="scientific">Phomopsis amygdali</name>
    <name type="common">Fusicoccum amygdali</name>
    <dbReference type="NCBI Taxonomy" id="1214568"/>
    <lineage>
        <taxon>Eukaryota</taxon>
        <taxon>Fungi</taxon>
        <taxon>Dikarya</taxon>
        <taxon>Ascomycota</taxon>
        <taxon>Pezizomycotina</taxon>
        <taxon>Sordariomycetes</taxon>
        <taxon>Sordariomycetidae</taxon>
        <taxon>Diaporthales</taxon>
        <taxon>Diaporthaceae</taxon>
        <taxon>Diaporthe</taxon>
    </lineage>
</organism>
<dbReference type="Proteomes" id="UP001265746">
    <property type="component" value="Unassembled WGS sequence"/>
</dbReference>
<proteinExistence type="predicted"/>
<gene>
    <name evidence="1" type="ORF">N8I77_013209</name>
</gene>
<protein>
    <recommendedName>
        <fullName evidence="3">F-box domain-containing protein</fullName>
    </recommendedName>
</protein>
<keyword evidence="2" id="KW-1185">Reference proteome</keyword>
<dbReference type="SUPFAM" id="SSF81383">
    <property type="entry name" value="F-box domain"/>
    <property type="match status" value="1"/>
</dbReference>
<dbReference type="InterPro" id="IPR036047">
    <property type="entry name" value="F-box-like_dom_sf"/>
</dbReference>
<dbReference type="AlphaFoldDB" id="A0AAD9S117"/>
<dbReference type="Gene3D" id="1.20.1280.50">
    <property type="match status" value="1"/>
</dbReference>